<evidence type="ECO:0000256" key="11">
    <source>
        <dbReference type="ARBA" id="ARBA00022759"/>
    </source>
</evidence>
<evidence type="ECO:0000313" key="19">
    <source>
        <dbReference type="Proteomes" id="UP000018142"/>
    </source>
</evidence>
<comment type="catalytic activity">
    <reaction evidence="1 14 15 16">
        <text>Endonucleolytic cleavage to 5'-phosphomonoester.</text>
        <dbReference type="EC" id="3.1.26.4"/>
    </reaction>
</comment>
<feature type="binding site" evidence="14 15">
    <location>
        <position position="44"/>
    </location>
    <ligand>
        <name>a divalent metal cation</name>
        <dbReference type="ChEBI" id="CHEBI:60240"/>
    </ligand>
</feature>
<gene>
    <name evidence="14" type="primary">rnhB</name>
    <name evidence="18" type="ORF">BN788_00702</name>
</gene>
<keyword evidence="12 14" id="KW-0378">Hydrolase</keyword>
<accession>R6S118</accession>
<keyword evidence="9 14" id="KW-0540">Nuclease</keyword>
<evidence type="ECO:0000256" key="10">
    <source>
        <dbReference type="ARBA" id="ARBA00022723"/>
    </source>
</evidence>
<evidence type="ECO:0000256" key="5">
    <source>
        <dbReference type="ARBA" id="ARBA00007383"/>
    </source>
</evidence>
<evidence type="ECO:0000256" key="15">
    <source>
        <dbReference type="PROSITE-ProRule" id="PRU01319"/>
    </source>
</evidence>
<evidence type="ECO:0000256" key="4">
    <source>
        <dbReference type="ARBA" id="ARBA00004496"/>
    </source>
</evidence>
<dbReference type="GO" id="GO:0030145">
    <property type="term" value="F:manganese ion binding"/>
    <property type="evidence" value="ECO:0007669"/>
    <property type="project" value="UniProtKB-UniRule"/>
</dbReference>
<dbReference type="PANTHER" id="PTHR10954:SF18">
    <property type="entry name" value="RIBONUCLEASE HII"/>
    <property type="match status" value="1"/>
</dbReference>
<dbReference type="EMBL" id="CBFJ010000196">
    <property type="protein sequence ID" value="CDC48996.1"/>
    <property type="molecule type" value="Genomic_DNA"/>
</dbReference>
<dbReference type="InterPro" id="IPR001352">
    <property type="entry name" value="RNase_HII/HIII"/>
</dbReference>
<evidence type="ECO:0000313" key="18">
    <source>
        <dbReference type="EMBL" id="CDC48996.1"/>
    </source>
</evidence>
<feature type="binding site" evidence="14 15">
    <location>
        <position position="43"/>
    </location>
    <ligand>
        <name>a divalent metal cation</name>
        <dbReference type="ChEBI" id="CHEBI:60240"/>
    </ligand>
</feature>
<name>R6S118_9FIRM</name>
<dbReference type="PROSITE" id="PS51975">
    <property type="entry name" value="RNASE_H_2"/>
    <property type="match status" value="1"/>
</dbReference>
<evidence type="ECO:0000256" key="12">
    <source>
        <dbReference type="ARBA" id="ARBA00022801"/>
    </source>
</evidence>
<dbReference type="GO" id="GO:0005737">
    <property type="term" value="C:cytoplasm"/>
    <property type="evidence" value="ECO:0007669"/>
    <property type="project" value="UniProtKB-SubCell"/>
</dbReference>
<evidence type="ECO:0000256" key="1">
    <source>
        <dbReference type="ARBA" id="ARBA00000077"/>
    </source>
</evidence>
<dbReference type="CDD" id="cd07182">
    <property type="entry name" value="RNase_HII_bacteria_HII_like"/>
    <property type="match status" value="1"/>
</dbReference>
<organism evidence="18 19">
    <name type="scientific">[Eubacterium] siraeum CAG:80</name>
    <dbReference type="NCBI Taxonomy" id="1263080"/>
    <lineage>
        <taxon>Bacteria</taxon>
        <taxon>Bacillati</taxon>
        <taxon>Bacillota</taxon>
        <taxon>Clostridia</taxon>
        <taxon>Eubacteriales</taxon>
        <taxon>Oscillospiraceae</taxon>
        <taxon>Oscillospiraceae incertae sedis</taxon>
    </lineage>
</organism>
<dbReference type="InterPro" id="IPR012337">
    <property type="entry name" value="RNaseH-like_sf"/>
</dbReference>
<dbReference type="AlphaFoldDB" id="R6S118"/>
<evidence type="ECO:0000256" key="6">
    <source>
        <dbReference type="ARBA" id="ARBA00012180"/>
    </source>
</evidence>
<comment type="similarity">
    <text evidence="5 14 16">Belongs to the RNase HII family.</text>
</comment>
<dbReference type="NCBIfam" id="NF000595">
    <property type="entry name" value="PRK00015.1-3"/>
    <property type="match status" value="1"/>
</dbReference>
<comment type="function">
    <text evidence="3 14 16">Endonuclease that specifically degrades the RNA of RNA-DNA hybrids.</text>
</comment>
<dbReference type="InterPro" id="IPR024567">
    <property type="entry name" value="RNase_HII/HIII_dom"/>
</dbReference>
<protein>
    <recommendedName>
        <fullName evidence="7 14">Ribonuclease HII</fullName>
        <shortName evidence="14">RNase HII</shortName>
        <ecNumber evidence="6 14">3.1.26.4</ecNumber>
    </recommendedName>
</protein>
<keyword evidence="13 14" id="KW-0464">Manganese</keyword>
<dbReference type="NCBIfam" id="NF000596">
    <property type="entry name" value="PRK00015.1-4"/>
    <property type="match status" value="1"/>
</dbReference>
<feature type="domain" description="RNase H type-2" evidence="17">
    <location>
        <begin position="37"/>
        <end position="226"/>
    </location>
</feature>
<evidence type="ECO:0000256" key="8">
    <source>
        <dbReference type="ARBA" id="ARBA00022490"/>
    </source>
</evidence>
<dbReference type="HAMAP" id="MF_00052_B">
    <property type="entry name" value="RNase_HII_B"/>
    <property type="match status" value="1"/>
</dbReference>
<dbReference type="Pfam" id="PF01351">
    <property type="entry name" value="RNase_HII"/>
    <property type="match status" value="1"/>
</dbReference>
<feature type="binding site" evidence="14 15">
    <location>
        <position position="135"/>
    </location>
    <ligand>
        <name>a divalent metal cation</name>
        <dbReference type="ChEBI" id="CHEBI:60240"/>
    </ligand>
</feature>
<dbReference type="GO" id="GO:0043137">
    <property type="term" value="P:DNA replication, removal of RNA primer"/>
    <property type="evidence" value="ECO:0007669"/>
    <property type="project" value="TreeGrafter"/>
</dbReference>
<evidence type="ECO:0000256" key="7">
    <source>
        <dbReference type="ARBA" id="ARBA00019179"/>
    </source>
</evidence>
<reference evidence="18" key="1">
    <citation type="submission" date="2012-11" db="EMBL/GenBank/DDBJ databases">
        <title>Dependencies among metagenomic species, viruses, plasmids and units of genetic variation.</title>
        <authorList>
            <person name="Nielsen H.B."/>
            <person name="Almeida M."/>
            <person name="Juncker A.S."/>
            <person name="Rasmussen S."/>
            <person name="Li J."/>
            <person name="Sunagawa S."/>
            <person name="Plichta D."/>
            <person name="Gautier L."/>
            <person name="Le Chatelier E."/>
            <person name="Peletier E."/>
            <person name="Bonde I."/>
            <person name="Nielsen T."/>
            <person name="Manichanh C."/>
            <person name="Arumugam M."/>
            <person name="Batto J."/>
            <person name="Santos M.B.Q.D."/>
            <person name="Blom N."/>
            <person name="Borruel N."/>
            <person name="Burgdorf K.S."/>
            <person name="Boumezbeur F."/>
            <person name="Casellas F."/>
            <person name="Dore J."/>
            <person name="Guarner F."/>
            <person name="Hansen T."/>
            <person name="Hildebrand F."/>
            <person name="Kaas R.S."/>
            <person name="Kennedy S."/>
            <person name="Kristiansen K."/>
            <person name="Kultima J.R."/>
            <person name="Leonard P."/>
            <person name="Levenez F."/>
            <person name="Lund O."/>
            <person name="Moumen B."/>
            <person name="Le Paslier D."/>
            <person name="Pons N."/>
            <person name="Pedersen O."/>
            <person name="Prifti E."/>
            <person name="Qin J."/>
            <person name="Raes J."/>
            <person name="Tap J."/>
            <person name="Tims S."/>
            <person name="Ussery D.W."/>
            <person name="Yamada T."/>
            <person name="MetaHit consortium"/>
            <person name="Renault P."/>
            <person name="Sicheritz-Ponten T."/>
            <person name="Bork P."/>
            <person name="Wang J."/>
            <person name="Brunak S."/>
            <person name="Ehrlich S.D."/>
        </authorList>
    </citation>
    <scope>NUCLEOTIDE SEQUENCE [LARGE SCALE GENOMIC DNA]</scope>
</reference>
<comment type="subcellular location">
    <subcellularLocation>
        <location evidence="4 14">Cytoplasm</location>
    </subcellularLocation>
</comment>
<evidence type="ECO:0000256" key="13">
    <source>
        <dbReference type="ARBA" id="ARBA00023211"/>
    </source>
</evidence>
<dbReference type="Proteomes" id="UP000018142">
    <property type="component" value="Unassembled WGS sequence"/>
</dbReference>
<evidence type="ECO:0000256" key="2">
    <source>
        <dbReference type="ARBA" id="ARBA00001946"/>
    </source>
</evidence>
<dbReference type="GO" id="GO:0004523">
    <property type="term" value="F:RNA-DNA hybrid ribonuclease activity"/>
    <property type="evidence" value="ECO:0007669"/>
    <property type="project" value="UniProtKB-UniRule"/>
</dbReference>
<dbReference type="GO" id="GO:0032299">
    <property type="term" value="C:ribonuclease H2 complex"/>
    <property type="evidence" value="ECO:0007669"/>
    <property type="project" value="TreeGrafter"/>
</dbReference>
<comment type="caution">
    <text evidence="18">The sequence shown here is derived from an EMBL/GenBank/DDBJ whole genome shotgun (WGS) entry which is preliminary data.</text>
</comment>
<dbReference type="PANTHER" id="PTHR10954">
    <property type="entry name" value="RIBONUCLEASE H2 SUBUNIT A"/>
    <property type="match status" value="1"/>
</dbReference>
<dbReference type="NCBIfam" id="NF000594">
    <property type="entry name" value="PRK00015.1-1"/>
    <property type="match status" value="1"/>
</dbReference>
<dbReference type="InterPro" id="IPR022898">
    <property type="entry name" value="RNase_HII"/>
</dbReference>
<evidence type="ECO:0000256" key="14">
    <source>
        <dbReference type="HAMAP-Rule" id="MF_00052"/>
    </source>
</evidence>
<dbReference type="InterPro" id="IPR036397">
    <property type="entry name" value="RNaseH_sf"/>
</dbReference>
<dbReference type="EC" id="3.1.26.4" evidence="6 14"/>
<keyword evidence="11 14" id="KW-0255">Endonuclease</keyword>
<dbReference type="FunFam" id="3.30.420.10:FF:000006">
    <property type="entry name" value="Ribonuclease HII"/>
    <property type="match status" value="1"/>
</dbReference>
<dbReference type="GO" id="GO:0006298">
    <property type="term" value="P:mismatch repair"/>
    <property type="evidence" value="ECO:0007669"/>
    <property type="project" value="TreeGrafter"/>
</dbReference>
<keyword evidence="8 14" id="KW-0963">Cytoplasm</keyword>
<evidence type="ECO:0000256" key="3">
    <source>
        <dbReference type="ARBA" id="ARBA00004065"/>
    </source>
</evidence>
<dbReference type="SUPFAM" id="SSF53098">
    <property type="entry name" value="Ribonuclease H-like"/>
    <property type="match status" value="1"/>
</dbReference>
<dbReference type="Gene3D" id="3.30.420.10">
    <property type="entry name" value="Ribonuclease H-like superfamily/Ribonuclease H"/>
    <property type="match status" value="1"/>
</dbReference>
<comment type="cofactor">
    <cofactor evidence="14 15">
        <name>Mn(2+)</name>
        <dbReference type="ChEBI" id="CHEBI:29035"/>
    </cofactor>
    <cofactor evidence="14 15">
        <name>Mg(2+)</name>
        <dbReference type="ChEBI" id="CHEBI:18420"/>
    </cofactor>
    <text evidence="14 15">Manganese or magnesium. Binds 1 divalent metal ion per monomer in the absence of substrate. May bind a second metal ion after substrate binding.</text>
</comment>
<evidence type="ECO:0000259" key="17">
    <source>
        <dbReference type="PROSITE" id="PS51975"/>
    </source>
</evidence>
<sequence>MNSGVVNLAESLSKDLKTGEEKKDLFLYDNEMRTHCGVICGIDEAGRGPLAGDVYAAAVILPDDIIIDGINDSKKLTEKKREALFDIIREKAVSYCIATASVEEIDSMNILNAAMLAMKRAYEGLDVKPDTALIDGNKTPGLDIPETAVVKGDATSASIAAASILAKVARDRYMKELAEKYPQYMFEKHKGYGTKLHYEMLDKYGASDIHRKSFLVKYFKAKNAGK</sequence>
<proteinExistence type="inferred from homology"/>
<keyword evidence="10 14" id="KW-0479">Metal-binding</keyword>
<comment type="cofactor">
    <cofactor evidence="2">
        <name>Mg(2+)</name>
        <dbReference type="ChEBI" id="CHEBI:18420"/>
    </cofactor>
</comment>
<evidence type="ECO:0000256" key="16">
    <source>
        <dbReference type="RuleBase" id="RU003515"/>
    </source>
</evidence>
<dbReference type="GO" id="GO:0003723">
    <property type="term" value="F:RNA binding"/>
    <property type="evidence" value="ECO:0007669"/>
    <property type="project" value="UniProtKB-UniRule"/>
</dbReference>
<evidence type="ECO:0000256" key="9">
    <source>
        <dbReference type="ARBA" id="ARBA00022722"/>
    </source>
</evidence>